<dbReference type="SUPFAM" id="SSF52768">
    <property type="entry name" value="Arginase/deacetylase"/>
    <property type="match status" value="1"/>
</dbReference>
<dbReference type="Gene3D" id="3.40.800.20">
    <property type="entry name" value="Histone deacetylase domain"/>
    <property type="match status" value="1"/>
</dbReference>
<accession>A0A150GBG7</accession>
<feature type="domain" description="Histone deacetylase" evidence="2">
    <location>
        <begin position="11"/>
        <end position="252"/>
    </location>
</feature>
<proteinExistence type="predicted"/>
<dbReference type="Pfam" id="PF00850">
    <property type="entry name" value="Hist_deacetyl"/>
    <property type="match status" value="1"/>
</dbReference>
<evidence type="ECO:0000313" key="4">
    <source>
        <dbReference type="Proteomes" id="UP000075714"/>
    </source>
</evidence>
<dbReference type="GO" id="GO:0040029">
    <property type="term" value="P:epigenetic regulation of gene expression"/>
    <property type="evidence" value="ECO:0007669"/>
    <property type="project" value="TreeGrafter"/>
</dbReference>
<keyword evidence="4" id="KW-1185">Reference proteome</keyword>
<dbReference type="PRINTS" id="PR01270">
    <property type="entry name" value="HDASUPER"/>
</dbReference>
<dbReference type="OrthoDB" id="424012at2759"/>
<dbReference type="AlphaFoldDB" id="A0A150GBG7"/>
<feature type="compositionally biased region" description="Basic and acidic residues" evidence="1">
    <location>
        <begin position="269"/>
        <end position="293"/>
    </location>
</feature>
<feature type="region of interest" description="Disordered" evidence="1">
    <location>
        <begin position="45"/>
        <end position="65"/>
    </location>
</feature>
<dbReference type="STRING" id="33097.A0A150GBG7"/>
<evidence type="ECO:0000256" key="1">
    <source>
        <dbReference type="SAM" id="MobiDB-lite"/>
    </source>
</evidence>
<dbReference type="GO" id="GO:0000118">
    <property type="term" value="C:histone deacetylase complex"/>
    <property type="evidence" value="ECO:0007669"/>
    <property type="project" value="TreeGrafter"/>
</dbReference>
<dbReference type="CDD" id="cd09992">
    <property type="entry name" value="HDAC_classII"/>
    <property type="match status" value="1"/>
</dbReference>
<name>A0A150GBG7_GONPE</name>
<feature type="region of interest" description="Disordered" evidence="1">
    <location>
        <begin position="255"/>
        <end position="301"/>
    </location>
</feature>
<evidence type="ECO:0000259" key="2">
    <source>
        <dbReference type="Pfam" id="PF00850"/>
    </source>
</evidence>
<dbReference type="InterPro" id="IPR023696">
    <property type="entry name" value="Ureohydrolase_dom_sf"/>
</dbReference>
<dbReference type="InterPro" id="IPR000286">
    <property type="entry name" value="HDACs"/>
</dbReference>
<dbReference type="GO" id="GO:0004407">
    <property type="term" value="F:histone deacetylase activity"/>
    <property type="evidence" value="ECO:0007669"/>
    <property type="project" value="TreeGrafter"/>
</dbReference>
<sequence length="301" mass="31083">MGRLKEPTLVDDSTYLAPGSFTDCARSVGAILDLLDRLLGAGGGSGSSSGKGGGGGGQPSGAATGVGAGAGLPSAGFALVRPPGHHVLPGRPMGFGVFNAVAIAARYARERHGMERILIVDFDVHHGNGTMEVFYDDCRTLYISTHQAGLWPYTGKARETGAADGAGATVNVPLPGGSGDEAMREAWRRVVLPAAERFGPQLLLVSAGYDAHWRDPLAGMQITAAGYHWLALILEGGYDGLSLAESVEASVEGLMGRPAPSAAPPPPRALHEEPCSKVDKALQGVKGRERARTEGGGPGRW</sequence>
<dbReference type="EMBL" id="LSYV01000042">
    <property type="protein sequence ID" value="KXZ46700.1"/>
    <property type="molecule type" value="Genomic_DNA"/>
</dbReference>
<dbReference type="PANTHER" id="PTHR10625:SF11">
    <property type="entry name" value="HISTONE DEACETYLASE 14, CHLOROPLASTIC"/>
    <property type="match status" value="1"/>
</dbReference>
<dbReference type="PANTHER" id="PTHR10625">
    <property type="entry name" value="HISTONE DEACETYLASE HDAC1-RELATED"/>
    <property type="match status" value="1"/>
</dbReference>
<gene>
    <name evidence="3" type="ORF">GPECTOR_41g664</name>
</gene>
<evidence type="ECO:0000313" key="3">
    <source>
        <dbReference type="EMBL" id="KXZ46700.1"/>
    </source>
</evidence>
<dbReference type="GO" id="GO:0005737">
    <property type="term" value="C:cytoplasm"/>
    <property type="evidence" value="ECO:0007669"/>
    <property type="project" value="TreeGrafter"/>
</dbReference>
<reference evidence="4" key="1">
    <citation type="journal article" date="2016" name="Nat. Commun.">
        <title>The Gonium pectorale genome demonstrates co-option of cell cycle regulation during the evolution of multicellularity.</title>
        <authorList>
            <person name="Hanschen E.R."/>
            <person name="Marriage T.N."/>
            <person name="Ferris P.J."/>
            <person name="Hamaji T."/>
            <person name="Toyoda A."/>
            <person name="Fujiyama A."/>
            <person name="Neme R."/>
            <person name="Noguchi H."/>
            <person name="Minakuchi Y."/>
            <person name="Suzuki M."/>
            <person name="Kawai-Toyooka H."/>
            <person name="Smith D.R."/>
            <person name="Sparks H."/>
            <person name="Anderson J."/>
            <person name="Bakaric R."/>
            <person name="Luria V."/>
            <person name="Karger A."/>
            <person name="Kirschner M.W."/>
            <person name="Durand P.M."/>
            <person name="Michod R.E."/>
            <person name="Nozaki H."/>
            <person name="Olson B.J."/>
        </authorList>
    </citation>
    <scope>NUCLEOTIDE SEQUENCE [LARGE SCALE GENOMIC DNA]</scope>
    <source>
        <strain evidence="4">NIES-2863</strain>
    </source>
</reference>
<dbReference type="Proteomes" id="UP000075714">
    <property type="component" value="Unassembled WGS sequence"/>
</dbReference>
<organism evidence="3 4">
    <name type="scientific">Gonium pectorale</name>
    <name type="common">Green alga</name>
    <dbReference type="NCBI Taxonomy" id="33097"/>
    <lineage>
        <taxon>Eukaryota</taxon>
        <taxon>Viridiplantae</taxon>
        <taxon>Chlorophyta</taxon>
        <taxon>core chlorophytes</taxon>
        <taxon>Chlorophyceae</taxon>
        <taxon>CS clade</taxon>
        <taxon>Chlamydomonadales</taxon>
        <taxon>Volvocaceae</taxon>
        <taxon>Gonium</taxon>
    </lineage>
</organism>
<comment type="caution">
    <text evidence="3">The sequence shown here is derived from an EMBL/GenBank/DDBJ whole genome shotgun (WGS) entry which is preliminary data.</text>
</comment>
<dbReference type="InterPro" id="IPR037138">
    <property type="entry name" value="His_deacetylse_dom_sf"/>
</dbReference>
<protein>
    <recommendedName>
        <fullName evidence="2">Histone deacetylase domain-containing protein</fullName>
    </recommendedName>
</protein>
<dbReference type="InterPro" id="IPR023801">
    <property type="entry name" value="His_deacetylse_dom"/>
</dbReference>